<dbReference type="Pfam" id="PF03864">
    <property type="entry name" value="Phage_cap_E"/>
    <property type="match status" value="1"/>
</dbReference>
<dbReference type="eggNOG" id="COG4386">
    <property type="taxonomic scope" value="Bacteria"/>
</dbReference>
<dbReference type="Gene3D" id="3.90.1690.10">
    <property type="entry name" value="phage-related protein like domain"/>
    <property type="match status" value="1"/>
</dbReference>
<protein>
    <recommendedName>
        <fullName evidence="3">Phage major capsid protein E</fullName>
    </recommendedName>
</protein>
<evidence type="ECO:0000313" key="2">
    <source>
        <dbReference type="Proteomes" id="UP000009234"/>
    </source>
</evidence>
<sequence length="443" mass="47675">MPVPADIQTLDSVVLTELAQTFENYQSNVGIFFPSRNVPVKKVEIEKVYGGAGMASIVDPNKPDVLGENRTVEKTAKEPIYGRETFHVATDTLNNLRQPGTLNERYGRQYIADETKRYVARNDLLFDFLRCQMLQGGVNYTDPRTQKTVSVDAGIPASHILTNLPAKQWNDPDAPVVDDIEAMKQVIRDDGKVQPTHIMMTSTMRGYLSKNKQVLARGESARDTGFVVYADGELTKICGLTIVIQDTVYEALTPAVMPTATLTVTQASPAEGNNIELTIGGVKSGTYTAVAGDTAAKVAANLANFINGNPAMPVVATVAAAVITLTPKDHLKNQSIVLTATGNITQTITGSPLNVATGGLVKTVTKLLPDHKVVLACLEFAGEPLGRTDFVIGEHPEGKPGIWSRAVDSVPPNPPGAYVQVGRAGMPYLRHPDWVVVRTVMSA</sequence>
<dbReference type="STRING" id="696281.Desru_1759"/>
<gene>
    <name evidence="1" type="ordered locus">Desru_1759</name>
</gene>
<evidence type="ECO:0008006" key="3">
    <source>
        <dbReference type="Google" id="ProtNLM"/>
    </source>
</evidence>
<reference evidence="1 2" key="2">
    <citation type="journal article" date="2012" name="Stand. Genomic Sci.">
        <title>Complete genome sequence of the sulfate-reducing firmicute Desulfotomaculum ruminis type strain (DL(T)).</title>
        <authorList>
            <person name="Spring S."/>
            <person name="Visser M."/>
            <person name="Lu M."/>
            <person name="Copeland A."/>
            <person name="Lapidus A."/>
            <person name="Lucas S."/>
            <person name="Cheng J.F."/>
            <person name="Han C."/>
            <person name="Tapia R."/>
            <person name="Goodwin L.A."/>
            <person name="Pitluck S."/>
            <person name="Ivanova N."/>
            <person name="Land M."/>
            <person name="Hauser L."/>
            <person name="Larimer F."/>
            <person name="Rohde M."/>
            <person name="Goker M."/>
            <person name="Detter J.C."/>
            <person name="Kyrpides N.C."/>
            <person name="Woyke T."/>
            <person name="Schaap P.J."/>
            <person name="Plugge C.M."/>
            <person name="Muyzer G."/>
            <person name="Kuever J."/>
            <person name="Pereira I.A."/>
            <person name="Parshina S.N."/>
            <person name="Bernier-Latmani R."/>
            <person name="Stams A.J."/>
            <person name="Klenk H.P."/>
        </authorList>
    </citation>
    <scope>NUCLEOTIDE SEQUENCE [LARGE SCALE GENOMIC DNA]</scope>
    <source>
        <strain evidence="2">ATCC 23193 / DSM 2154 / NCIB 8452 / DL</strain>
    </source>
</reference>
<dbReference type="HOGENOM" id="CLU_628278_0_0_9"/>
<dbReference type="InterPro" id="IPR053738">
    <property type="entry name" value="Lambda_capsid_assembly"/>
</dbReference>
<dbReference type="InterPro" id="IPR005564">
    <property type="entry name" value="Major_capsid_GpE"/>
</dbReference>
<dbReference type="EMBL" id="CP002780">
    <property type="protein sequence ID" value="AEG60023.1"/>
    <property type="molecule type" value="Genomic_DNA"/>
</dbReference>
<keyword evidence="2" id="KW-1185">Reference proteome</keyword>
<dbReference type="Proteomes" id="UP000009234">
    <property type="component" value="Chromosome"/>
</dbReference>
<proteinExistence type="predicted"/>
<accession>F6DTG1</accession>
<evidence type="ECO:0000313" key="1">
    <source>
        <dbReference type="EMBL" id="AEG60023.1"/>
    </source>
</evidence>
<name>F6DTG1_DESRL</name>
<dbReference type="AlphaFoldDB" id="F6DTG1"/>
<reference evidence="2" key="1">
    <citation type="submission" date="2011-05" db="EMBL/GenBank/DDBJ databases">
        <title>Complete sequence of Desulfotomaculum ruminis DSM 2154.</title>
        <authorList>
            <person name="Lucas S."/>
            <person name="Copeland A."/>
            <person name="Lapidus A."/>
            <person name="Cheng J.-F."/>
            <person name="Goodwin L."/>
            <person name="Pitluck S."/>
            <person name="Lu M."/>
            <person name="Detter J.C."/>
            <person name="Han C."/>
            <person name="Tapia R."/>
            <person name="Land M."/>
            <person name="Hauser L."/>
            <person name="Kyrpides N."/>
            <person name="Ivanova N."/>
            <person name="Mikhailova N."/>
            <person name="Pagani I."/>
            <person name="Stams A.J.M."/>
            <person name="Plugge C.M."/>
            <person name="Muyzer G."/>
            <person name="Kuever J."/>
            <person name="Parshina S.N."/>
            <person name="Ivanova A.E."/>
            <person name="Nazina T.N."/>
            <person name="Brambilla E."/>
            <person name="Spring S."/>
            <person name="Klenk H.-P."/>
            <person name="Woyke T."/>
        </authorList>
    </citation>
    <scope>NUCLEOTIDE SEQUENCE [LARGE SCALE GENOMIC DNA]</scope>
    <source>
        <strain evidence="2">ATCC 23193 / DSM 2154 / NCIB 8452 / DL</strain>
    </source>
</reference>
<organism evidence="1 2">
    <name type="scientific">Desulforamulus ruminis (strain ATCC 23193 / DSM 2154 / NCIMB 8452 / DL)</name>
    <name type="common">Desulfotomaculum ruminis</name>
    <dbReference type="NCBI Taxonomy" id="696281"/>
    <lineage>
        <taxon>Bacteria</taxon>
        <taxon>Bacillati</taxon>
        <taxon>Bacillota</taxon>
        <taxon>Clostridia</taxon>
        <taxon>Eubacteriales</taxon>
        <taxon>Peptococcaceae</taxon>
        <taxon>Desulforamulus</taxon>
    </lineage>
</organism>
<dbReference type="KEGG" id="dru:Desru_1759"/>